<protein>
    <recommendedName>
        <fullName evidence="2">PRP1 splicing factor N-terminal domain-containing protein</fullName>
    </recommendedName>
</protein>
<name>A0A0L0C5U5_LUCCU</name>
<evidence type="ECO:0000256" key="1">
    <source>
        <dbReference type="SAM" id="MobiDB-lite"/>
    </source>
</evidence>
<dbReference type="Proteomes" id="UP000037069">
    <property type="component" value="Unassembled WGS sequence"/>
</dbReference>
<dbReference type="EMBL" id="JRES01000879">
    <property type="protein sequence ID" value="KNC27616.1"/>
    <property type="molecule type" value="Genomic_DNA"/>
</dbReference>
<sequence>MSVKFVGKDFLKMQAPPNYKAGISRGDFGFSTTADKSHKSEEFNAQELKLVQNIDLKRRKPRVSNDKKSNENIEPDPKSSLSQISIEDWARIPESNDQTNRHKRLKMEDVQTRRSYENFVNQDLVNADSLRPKLKLMIANQPYNYQ</sequence>
<evidence type="ECO:0000259" key="2">
    <source>
        <dbReference type="Pfam" id="PF06424"/>
    </source>
</evidence>
<feature type="compositionally biased region" description="Basic and acidic residues" evidence="1">
    <location>
        <begin position="63"/>
        <end position="77"/>
    </location>
</feature>
<gene>
    <name evidence="3" type="ORF">FF38_06218</name>
</gene>
<dbReference type="AlphaFoldDB" id="A0A0L0C5U5"/>
<evidence type="ECO:0000313" key="4">
    <source>
        <dbReference type="Proteomes" id="UP000037069"/>
    </source>
</evidence>
<proteinExistence type="predicted"/>
<dbReference type="Pfam" id="PF06424">
    <property type="entry name" value="PRP1_N"/>
    <property type="match status" value="1"/>
</dbReference>
<keyword evidence="4" id="KW-1185">Reference proteome</keyword>
<comment type="caution">
    <text evidence="3">The sequence shown here is derived from an EMBL/GenBank/DDBJ whole genome shotgun (WGS) entry which is preliminary data.</text>
</comment>
<feature type="domain" description="PRP1 splicing factor N-terminal" evidence="2">
    <location>
        <begin position="15"/>
        <end position="67"/>
    </location>
</feature>
<dbReference type="InterPro" id="IPR010491">
    <property type="entry name" value="PRP1_N"/>
</dbReference>
<feature type="non-terminal residue" evidence="3">
    <location>
        <position position="146"/>
    </location>
</feature>
<accession>A0A0L0C5U5</accession>
<feature type="region of interest" description="Disordered" evidence="1">
    <location>
        <begin position="54"/>
        <end position="108"/>
    </location>
</feature>
<reference evidence="3 4" key="1">
    <citation type="journal article" date="2015" name="Nat. Commun.">
        <title>Lucilia cuprina genome unlocks parasitic fly biology to underpin future interventions.</title>
        <authorList>
            <person name="Anstead C.A."/>
            <person name="Korhonen P.K."/>
            <person name="Young N.D."/>
            <person name="Hall R.S."/>
            <person name="Jex A.R."/>
            <person name="Murali S.C."/>
            <person name="Hughes D.S."/>
            <person name="Lee S.F."/>
            <person name="Perry T."/>
            <person name="Stroehlein A.J."/>
            <person name="Ansell B.R."/>
            <person name="Breugelmans B."/>
            <person name="Hofmann A."/>
            <person name="Qu J."/>
            <person name="Dugan S."/>
            <person name="Lee S.L."/>
            <person name="Chao H."/>
            <person name="Dinh H."/>
            <person name="Han Y."/>
            <person name="Doddapaneni H.V."/>
            <person name="Worley K.C."/>
            <person name="Muzny D.M."/>
            <person name="Ioannidis P."/>
            <person name="Waterhouse R.M."/>
            <person name="Zdobnov E.M."/>
            <person name="James P.J."/>
            <person name="Bagnall N.H."/>
            <person name="Kotze A.C."/>
            <person name="Gibbs R.A."/>
            <person name="Richards S."/>
            <person name="Batterham P."/>
            <person name="Gasser R.B."/>
        </authorList>
    </citation>
    <scope>NUCLEOTIDE SEQUENCE [LARGE SCALE GENOMIC DNA]</scope>
    <source>
        <strain evidence="3 4">LS</strain>
        <tissue evidence="3">Full body</tissue>
    </source>
</reference>
<organism evidence="3 4">
    <name type="scientific">Lucilia cuprina</name>
    <name type="common">Green bottle fly</name>
    <name type="synonym">Australian sheep blowfly</name>
    <dbReference type="NCBI Taxonomy" id="7375"/>
    <lineage>
        <taxon>Eukaryota</taxon>
        <taxon>Metazoa</taxon>
        <taxon>Ecdysozoa</taxon>
        <taxon>Arthropoda</taxon>
        <taxon>Hexapoda</taxon>
        <taxon>Insecta</taxon>
        <taxon>Pterygota</taxon>
        <taxon>Neoptera</taxon>
        <taxon>Endopterygota</taxon>
        <taxon>Diptera</taxon>
        <taxon>Brachycera</taxon>
        <taxon>Muscomorpha</taxon>
        <taxon>Oestroidea</taxon>
        <taxon>Calliphoridae</taxon>
        <taxon>Luciliinae</taxon>
        <taxon>Lucilia</taxon>
    </lineage>
</organism>
<evidence type="ECO:0000313" key="3">
    <source>
        <dbReference type="EMBL" id="KNC27616.1"/>
    </source>
</evidence>
<dbReference type="GO" id="GO:0000398">
    <property type="term" value="P:mRNA splicing, via spliceosome"/>
    <property type="evidence" value="ECO:0007669"/>
    <property type="project" value="InterPro"/>
</dbReference>